<protein>
    <submittedName>
        <fullName evidence="2">Uncharacterized protein</fullName>
    </submittedName>
</protein>
<evidence type="ECO:0000256" key="1">
    <source>
        <dbReference type="SAM" id="MobiDB-lite"/>
    </source>
</evidence>
<name>M6Y4K1_9LEPT</name>
<dbReference type="InterPro" id="IPR011455">
    <property type="entry name" value="DUF1561"/>
</dbReference>
<sequence length="37" mass="4030">MVSNRNCTGEGEDRRGSGQYPTSASVNQCKRGRCVLL</sequence>
<dbReference type="EMBL" id="AKXB02000123">
    <property type="protein sequence ID" value="EMO88625.1"/>
    <property type="molecule type" value="Genomic_DNA"/>
</dbReference>
<dbReference type="AlphaFoldDB" id="M6Y4K1"/>
<evidence type="ECO:0000313" key="2">
    <source>
        <dbReference type="EMBL" id="EMO88625.1"/>
    </source>
</evidence>
<dbReference type="Pfam" id="PF07598">
    <property type="entry name" value="DUF1561"/>
    <property type="match status" value="1"/>
</dbReference>
<accession>M6Y4K1</accession>
<organism evidence="2 3">
    <name type="scientific">Leptospira noguchii str. 2001034031</name>
    <dbReference type="NCBI Taxonomy" id="1193053"/>
    <lineage>
        <taxon>Bacteria</taxon>
        <taxon>Pseudomonadati</taxon>
        <taxon>Spirochaetota</taxon>
        <taxon>Spirochaetia</taxon>
        <taxon>Leptospirales</taxon>
        <taxon>Leptospiraceae</taxon>
        <taxon>Leptospira</taxon>
    </lineage>
</organism>
<proteinExistence type="predicted"/>
<dbReference type="Proteomes" id="UP000012138">
    <property type="component" value="Unassembled WGS sequence"/>
</dbReference>
<reference evidence="2 3" key="1">
    <citation type="submission" date="2013-01" db="EMBL/GenBank/DDBJ databases">
        <authorList>
            <person name="Harkins D.M."/>
            <person name="Durkin A.S."/>
            <person name="Brinkac L.M."/>
            <person name="Haft D.H."/>
            <person name="Selengut J.D."/>
            <person name="Sanka R."/>
            <person name="DePew J."/>
            <person name="Purushe J."/>
            <person name="Whelen A.C."/>
            <person name="Vinetz J.M."/>
            <person name="Sutton G.G."/>
            <person name="Nierman W.C."/>
            <person name="Fouts D.E."/>
        </authorList>
    </citation>
    <scope>NUCLEOTIDE SEQUENCE [LARGE SCALE GENOMIC DNA]</scope>
    <source>
        <strain evidence="2 3">2001034031</strain>
    </source>
</reference>
<evidence type="ECO:0000313" key="3">
    <source>
        <dbReference type="Proteomes" id="UP000012138"/>
    </source>
</evidence>
<comment type="caution">
    <text evidence="2">The sequence shown here is derived from an EMBL/GenBank/DDBJ whole genome shotgun (WGS) entry which is preliminary data.</text>
</comment>
<gene>
    <name evidence="2" type="ORF">LEP1GSC024_0734</name>
</gene>
<feature type="region of interest" description="Disordered" evidence="1">
    <location>
        <begin position="1"/>
        <end position="25"/>
    </location>
</feature>